<feature type="chain" id="PRO_5025019773" evidence="2">
    <location>
        <begin position="25"/>
        <end position="90"/>
    </location>
</feature>
<feature type="region of interest" description="Disordered" evidence="1">
    <location>
        <begin position="66"/>
        <end position="90"/>
    </location>
</feature>
<sequence>MKSSILITCVLLSVVFLISEVIRAEKDTAKGEKKTAGLKVENRHDKRLGNNAEELIKLQLGMMAAENASGPGRRRRSPKDQGQIPQPLLI</sequence>
<dbReference type="AlphaFoldDB" id="A0A646QI42"/>
<evidence type="ECO:0000256" key="2">
    <source>
        <dbReference type="SAM" id="SignalP"/>
    </source>
</evidence>
<evidence type="ECO:0000256" key="1">
    <source>
        <dbReference type="SAM" id="MobiDB-lite"/>
    </source>
</evidence>
<keyword evidence="2" id="KW-0732">Signal</keyword>
<evidence type="ECO:0000313" key="3">
    <source>
        <dbReference type="EMBL" id="MUP40675.1"/>
    </source>
</evidence>
<reference evidence="3" key="1">
    <citation type="submission" date="2018-11" db="EMBL/GenBank/DDBJ databases">
        <title>Venom-gland transcriptomics and venom proteomics of the Florida green centipede (Hemiscolopendra marginata) reveal sex-based variation in a centipede venom.</title>
        <authorList>
            <person name="Nystrom G.S."/>
            <person name="Ward M.J."/>
            <person name="Ellsworth S.A."/>
            <person name="Rokyta D.R."/>
        </authorList>
    </citation>
    <scope>NUCLEOTIDE SEQUENCE</scope>
    <source>
        <tissue evidence="3">Venom gland</tissue>
    </source>
</reference>
<proteinExistence type="predicted"/>
<dbReference type="EMBL" id="GHBY01000498">
    <property type="protein sequence ID" value="MUP40675.1"/>
    <property type="molecule type" value="Transcribed_RNA"/>
</dbReference>
<protein>
    <submittedName>
        <fullName evidence="3">SLPTX21</fullName>
    </submittedName>
</protein>
<accession>A0A646QI42</accession>
<organism evidence="3">
    <name type="scientific">Hemiscolopendra marginata</name>
    <dbReference type="NCBI Taxonomy" id="943146"/>
    <lineage>
        <taxon>Eukaryota</taxon>
        <taxon>Metazoa</taxon>
        <taxon>Ecdysozoa</taxon>
        <taxon>Arthropoda</taxon>
        <taxon>Myriapoda</taxon>
        <taxon>Chilopoda</taxon>
        <taxon>Pleurostigmophora</taxon>
        <taxon>Scolopendromorpha</taxon>
        <taxon>Scolopendridae</taxon>
        <taxon>Hemiscolopendra</taxon>
    </lineage>
</organism>
<name>A0A646QI42_9MYRI</name>
<feature type="signal peptide" evidence="2">
    <location>
        <begin position="1"/>
        <end position="24"/>
    </location>
</feature>